<name>A0A9P6NJS8_9BASI</name>
<evidence type="ECO:0000313" key="1">
    <source>
        <dbReference type="EMBL" id="KAG0146892.1"/>
    </source>
</evidence>
<dbReference type="Proteomes" id="UP000886653">
    <property type="component" value="Unassembled WGS sequence"/>
</dbReference>
<evidence type="ECO:0000313" key="2">
    <source>
        <dbReference type="Proteomes" id="UP000886653"/>
    </source>
</evidence>
<gene>
    <name evidence="1" type="ORF">CROQUDRAFT_92030</name>
</gene>
<dbReference type="EMBL" id="MU167254">
    <property type="protein sequence ID" value="KAG0146892.1"/>
    <property type="molecule type" value="Genomic_DNA"/>
</dbReference>
<organism evidence="1 2">
    <name type="scientific">Cronartium quercuum f. sp. fusiforme G11</name>
    <dbReference type="NCBI Taxonomy" id="708437"/>
    <lineage>
        <taxon>Eukaryota</taxon>
        <taxon>Fungi</taxon>
        <taxon>Dikarya</taxon>
        <taxon>Basidiomycota</taxon>
        <taxon>Pucciniomycotina</taxon>
        <taxon>Pucciniomycetes</taxon>
        <taxon>Pucciniales</taxon>
        <taxon>Coleosporiaceae</taxon>
        <taxon>Cronartium</taxon>
    </lineage>
</organism>
<dbReference type="OrthoDB" id="3269001at2759"/>
<sequence>MPAKYFNSKIFAKDVRTNINNLCNTANLFKTIACPACFHLYPTTDVPSNCTFKVAKGAKKCEEPLFRSKPSFHSISDKGACHLKPYHLDSTKLLINVQIPRSTYITQNILSWVMWFLNKKETEADMDSWANVVHRKSPNIVEDIQQTPSWKSLQWLPASSPEDPPTLHLAMNLFIDWFNPLGNKQAGKSHSMGLIALNCMNLPPNT</sequence>
<dbReference type="AlphaFoldDB" id="A0A9P6NJS8"/>
<comment type="caution">
    <text evidence="1">The sequence shown here is derived from an EMBL/GenBank/DDBJ whole genome shotgun (WGS) entry which is preliminary data.</text>
</comment>
<reference evidence="1" key="1">
    <citation type="submission" date="2013-11" db="EMBL/GenBank/DDBJ databases">
        <title>Genome sequence of the fusiform rust pathogen reveals effectors for host alternation and coevolution with pine.</title>
        <authorList>
            <consortium name="DOE Joint Genome Institute"/>
            <person name="Smith K."/>
            <person name="Pendleton A."/>
            <person name="Kubisiak T."/>
            <person name="Anderson C."/>
            <person name="Salamov A."/>
            <person name="Aerts A."/>
            <person name="Riley R."/>
            <person name="Clum A."/>
            <person name="Lindquist E."/>
            <person name="Ence D."/>
            <person name="Campbell M."/>
            <person name="Kronenberg Z."/>
            <person name="Feau N."/>
            <person name="Dhillon B."/>
            <person name="Hamelin R."/>
            <person name="Burleigh J."/>
            <person name="Smith J."/>
            <person name="Yandell M."/>
            <person name="Nelson C."/>
            <person name="Grigoriev I."/>
            <person name="Davis J."/>
        </authorList>
    </citation>
    <scope>NUCLEOTIDE SEQUENCE</scope>
    <source>
        <strain evidence="1">G11</strain>
    </source>
</reference>
<protein>
    <submittedName>
        <fullName evidence="1">Uncharacterized protein</fullName>
    </submittedName>
</protein>
<proteinExistence type="predicted"/>
<accession>A0A9P6NJS8</accession>
<keyword evidence="2" id="KW-1185">Reference proteome</keyword>